<feature type="chain" id="PRO_5007467089" description="DUF945 domain-containing protein" evidence="2">
    <location>
        <begin position="23"/>
        <end position="512"/>
    </location>
</feature>
<protein>
    <recommendedName>
        <fullName evidence="5">DUF945 domain-containing protein</fullName>
    </recommendedName>
</protein>
<dbReference type="EMBL" id="LNUW01000007">
    <property type="protein sequence ID" value="KXG87293.1"/>
    <property type="molecule type" value="Genomic_DNA"/>
</dbReference>
<comment type="caution">
    <text evidence="3">The sequence shown here is derived from an EMBL/GenBank/DDBJ whole genome shotgun (WGS) entry which is preliminary data.</text>
</comment>
<keyword evidence="4" id="KW-1185">Reference proteome</keyword>
<evidence type="ECO:0000313" key="4">
    <source>
        <dbReference type="Proteomes" id="UP000070498"/>
    </source>
</evidence>
<sequence length="512" mass="54771">MRHVLTTATSAIILALTTGASAADISQGGANAIRDNLNHLLPKDIAKSAPVTVTPAGSRYEIVYDFAKLLAKIKKEDFNIKGLAPFKMFAKPQDNGLWDLEGNNNLNVTGHFTGPDKKRSDFTYSVADMVFNSVFDPAISYFRSGDFSARDLKFTSSTDTEVVNISFGDMIYKLASAESATAGRLDFVTNGKFSTFAEQVSSEEMPPIQISADSLDFDAKVNGIAAKDLKEMVLFVLDHADQKHLTKESETKLKDMLGNAFPLLSSLEETIRLNNFAVTSAIGGGGAKSFGYHIKVDGPSNATRIGVAMDAADVTLDSVLVPADYTAFLPQALDIQFGVPGMDFAALGDEFMKMDFTKSTGDSEKAGQQAAEKLFPGGILKVDFPKVSAKSSVYDVEVSGELEGRVDTQTDYKLNASIVARDYDKTITAVQELAKTNPDMTQASFGLMMIKGFAKADPDGAQRWDVAIASDGSVSVNGQQIKGPDAPATDEAVSSDEAVPSDETAPSDDTKP</sequence>
<accession>A0A135P796</accession>
<evidence type="ECO:0000313" key="3">
    <source>
        <dbReference type="EMBL" id="KXG87293.1"/>
    </source>
</evidence>
<organism evidence="3 4">
    <name type="scientific">Agrobacterium bohemicum</name>
    <dbReference type="NCBI Taxonomy" id="2052828"/>
    <lineage>
        <taxon>Bacteria</taxon>
        <taxon>Pseudomonadati</taxon>
        <taxon>Pseudomonadota</taxon>
        <taxon>Alphaproteobacteria</taxon>
        <taxon>Hyphomicrobiales</taxon>
        <taxon>Rhizobiaceae</taxon>
        <taxon>Rhizobium/Agrobacterium group</taxon>
        <taxon>Agrobacterium</taxon>
    </lineage>
</organism>
<gene>
    <name evidence="3" type="ORF">ATO67_20000</name>
</gene>
<name>A0A135P796_9HYPH</name>
<dbReference type="Proteomes" id="UP000070498">
    <property type="component" value="Unassembled WGS sequence"/>
</dbReference>
<feature type="region of interest" description="Disordered" evidence="1">
    <location>
        <begin position="473"/>
        <end position="512"/>
    </location>
</feature>
<evidence type="ECO:0000256" key="2">
    <source>
        <dbReference type="SAM" id="SignalP"/>
    </source>
</evidence>
<feature type="signal peptide" evidence="2">
    <location>
        <begin position="1"/>
        <end position="22"/>
    </location>
</feature>
<dbReference type="RefSeq" id="WP_067653255.1">
    <property type="nucleotide sequence ID" value="NZ_KQ961036.1"/>
</dbReference>
<dbReference type="AlphaFoldDB" id="A0A135P796"/>
<evidence type="ECO:0008006" key="5">
    <source>
        <dbReference type="Google" id="ProtNLM"/>
    </source>
</evidence>
<keyword evidence="2" id="KW-0732">Signal</keyword>
<proteinExistence type="predicted"/>
<evidence type="ECO:0000256" key="1">
    <source>
        <dbReference type="SAM" id="MobiDB-lite"/>
    </source>
</evidence>
<reference evidence="3 4" key="1">
    <citation type="submission" date="2015-11" db="EMBL/GenBank/DDBJ databases">
        <title>Draft genome sequence of Agrobacterium sp. R89-1.</title>
        <authorList>
            <person name="Zahradnik J."/>
            <person name="Kyslikova E."/>
            <person name="Palyzova A."/>
            <person name="Kyslik P."/>
        </authorList>
    </citation>
    <scope>NUCLEOTIDE SEQUENCE [LARGE SCALE GENOMIC DNA]</scope>
    <source>
        <strain evidence="3 4">R89-1</strain>
    </source>
</reference>